<dbReference type="InterPro" id="IPR049560">
    <property type="entry name" value="MeTrfase_RsmB-F_NOP2_cat"/>
</dbReference>
<evidence type="ECO:0000256" key="5">
    <source>
        <dbReference type="PROSITE-ProRule" id="PRU01023"/>
    </source>
</evidence>
<keyword evidence="3 5" id="KW-0949">S-adenosyl-L-methionine</keyword>
<evidence type="ECO:0000313" key="8">
    <source>
        <dbReference type="Proteomes" id="UP000070058"/>
    </source>
</evidence>
<dbReference type="STRING" id="1548207.AXK11_04460"/>
<keyword evidence="4 5" id="KW-0694">RNA-binding</keyword>
<dbReference type="CDD" id="cd02440">
    <property type="entry name" value="AdoMet_MTases"/>
    <property type="match status" value="1"/>
</dbReference>
<dbReference type="EMBL" id="LSZQ01000031">
    <property type="protein sequence ID" value="KXU36496.1"/>
    <property type="molecule type" value="Genomic_DNA"/>
</dbReference>
<dbReference type="OrthoDB" id="9810297at2"/>
<sequence length="452" mass="50513">MTSDTTRRAENQAQIFLKLLAELRPHWRDAEALPPLPERIQRLLASDRRFGSRDRRLYRELIYTTLRYLPWVEPLLDGEPVRAAQRVAWLASDTADTAAYRAAILQNAAADAAAAGAAEKLPANTRELSVSDKARVLKANAEQLYPDWFWNECSSAYAPEELDALHRRAPLWLRLQGHSEGELAHALQDIEREFAERGWHLEQSEILPNAFRAPTDADVTNTESFRRGLFEVQDFGSQLVLGAQRIEPGGHWLDACAGAGGKTLQLAQILGPSGKVTAYDIRPDALAELRERAARARITNIEIIDAPPPLPPEGTFFDGVLVDAPCSGTGTWRRAPHLKWLTTHASVKAHAAQQVALLKQFSQYVRRGDGKSSDRVKGLTSDPALGELLKKYSCSGGRLIYATCSLCRRENELVVEAFQNACRDFLIEWVSHTIMPAKHDSDGFFFCTIRRR</sequence>
<accession>A0A139SPL7</accession>
<comment type="similarity">
    <text evidence="5">Belongs to the class I-like SAM-binding methyltransferase superfamily. RsmB/NOP family.</text>
</comment>
<evidence type="ECO:0000313" key="7">
    <source>
        <dbReference type="EMBL" id="KXU36496.1"/>
    </source>
</evidence>
<dbReference type="SUPFAM" id="SSF53335">
    <property type="entry name" value="S-adenosyl-L-methionine-dependent methyltransferases"/>
    <property type="match status" value="1"/>
</dbReference>
<reference evidence="8" key="1">
    <citation type="submission" date="2016-02" db="EMBL/GenBank/DDBJ databases">
        <authorList>
            <person name="Sanders J.G."/>
            <person name="Lin J.Y."/>
            <person name="Wertz J.T."/>
            <person name="Russell J.A."/>
            <person name="Moreau C.S."/>
            <person name="Powell S."/>
        </authorList>
    </citation>
    <scope>NUCLEOTIDE SEQUENCE [LARGE SCALE GENOMIC DNA]</scope>
    <source>
        <strain evidence="8">CAG34</strain>
    </source>
</reference>
<dbReference type="PANTHER" id="PTHR22807:SF61">
    <property type="entry name" value="NOL1_NOP2_SUN FAMILY PROTEIN _ ANTITERMINATION NUSB DOMAIN-CONTAINING PROTEIN"/>
    <property type="match status" value="1"/>
</dbReference>
<feature type="binding site" evidence="5">
    <location>
        <position position="323"/>
    </location>
    <ligand>
        <name>S-adenosyl-L-methionine</name>
        <dbReference type="ChEBI" id="CHEBI:59789"/>
    </ligand>
</feature>
<feature type="domain" description="SAM-dependent MTase RsmB/NOP-type" evidence="6">
    <location>
        <begin position="161"/>
        <end position="452"/>
    </location>
</feature>
<evidence type="ECO:0000256" key="1">
    <source>
        <dbReference type="ARBA" id="ARBA00022603"/>
    </source>
</evidence>
<dbReference type="PROSITE" id="PS51686">
    <property type="entry name" value="SAM_MT_RSMB_NOP"/>
    <property type="match status" value="1"/>
</dbReference>
<dbReference type="AlphaFoldDB" id="A0A139SPL7"/>
<feature type="binding site" evidence="5">
    <location>
        <position position="280"/>
    </location>
    <ligand>
        <name>S-adenosyl-L-methionine</name>
        <dbReference type="ChEBI" id="CHEBI:59789"/>
    </ligand>
</feature>
<protein>
    <recommendedName>
        <fullName evidence="6">SAM-dependent MTase RsmB/NOP-type domain-containing protein</fullName>
    </recommendedName>
</protein>
<dbReference type="Proteomes" id="UP000070058">
    <property type="component" value="Unassembled WGS sequence"/>
</dbReference>
<dbReference type="PRINTS" id="PR02008">
    <property type="entry name" value="RCMTFAMILY"/>
</dbReference>
<dbReference type="GO" id="GO:0009383">
    <property type="term" value="F:rRNA (cytosine-C5-)-methyltransferase activity"/>
    <property type="evidence" value="ECO:0007669"/>
    <property type="project" value="TreeGrafter"/>
</dbReference>
<gene>
    <name evidence="7" type="ORF">AXK11_04460</name>
</gene>
<dbReference type="Gene3D" id="3.40.50.150">
    <property type="entry name" value="Vaccinia Virus protein VP39"/>
    <property type="match status" value="1"/>
</dbReference>
<feature type="active site" description="Nucleophile" evidence="5">
    <location>
        <position position="404"/>
    </location>
</feature>
<organism evidence="7 8">
    <name type="scientific">Cephaloticoccus primus</name>
    <dbReference type="NCBI Taxonomy" id="1548207"/>
    <lineage>
        <taxon>Bacteria</taxon>
        <taxon>Pseudomonadati</taxon>
        <taxon>Verrucomicrobiota</taxon>
        <taxon>Opitutia</taxon>
        <taxon>Opitutales</taxon>
        <taxon>Opitutaceae</taxon>
        <taxon>Cephaloticoccus</taxon>
    </lineage>
</organism>
<keyword evidence="2 5" id="KW-0808">Transferase</keyword>
<keyword evidence="1 5" id="KW-0489">Methyltransferase</keyword>
<dbReference type="PANTHER" id="PTHR22807">
    <property type="entry name" value="NOP2 YEAST -RELATED NOL1/NOP2/FMU SUN DOMAIN-CONTAINING"/>
    <property type="match status" value="1"/>
</dbReference>
<evidence type="ECO:0000259" key="6">
    <source>
        <dbReference type="PROSITE" id="PS51686"/>
    </source>
</evidence>
<dbReference type="GO" id="GO:0003723">
    <property type="term" value="F:RNA binding"/>
    <property type="evidence" value="ECO:0007669"/>
    <property type="project" value="UniProtKB-UniRule"/>
</dbReference>
<dbReference type="InterPro" id="IPR001678">
    <property type="entry name" value="MeTrfase_RsmB-F_NOP2_dom"/>
</dbReference>
<dbReference type="InterPro" id="IPR023267">
    <property type="entry name" value="RCMT"/>
</dbReference>
<dbReference type="RefSeq" id="WP_068629652.1">
    <property type="nucleotide sequence ID" value="NZ_LSZQ01000031.1"/>
</dbReference>
<dbReference type="GO" id="GO:0005829">
    <property type="term" value="C:cytosol"/>
    <property type="evidence" value="ECO:0007669"/>
    <property type="project" value="TreeGrafter"/>
</dbReference>
<keyword evidence="8" id="KW-1185">Reference proteome</keyword>
<evidence type="ECO:0000256" key="2">
    <source>
        <dbReference type="ARBA" id="ARBA00022679"/>
    </source>
</evidence>
<proteinExistence type="inferred from homology"/>
<dbReference type="GO" id="GO:0070475">
    <property type="term" value="P:rRNA base methylation"/>
    <property type="evidence" value="ECO:0007669"/>
    <property type="project" value="TreeGrafter"/>
</dbReference>
<evidence type="ECO:0000256" key="4">
    <source>
        <dbReference type="ARBA" id="ARBA00022884"/>
    </source>
</evidence>
<name>A0A139SPL7_9BACT</name>
<dbReference type="Pfam" id="PF01189">
    <property type="entry name" value="Methyltr_RsmB-F"/>
    <property type="match status" value="1"/>
</dbReference>
<evidence type="ECO:0000256" key="3">
    <source>
        <dbReference type="ARBA" id="ARBA00022691"/>
    </source>
</evidence>
<comment type="caution">
    <text evidence="7">The sequence shown here is derived from an EMBL/GenBank/DDBJ whole genome shotgun (WGS) entry which is preliminary data.</text>
</comment>
<comment type="caution">
    <text evidence="5">Lacks conserved residue(s) required for the propagation of feature annotation.</text>
</comment>
<dbReference type="InterPro" id="IPR029063">
    <property type="entry name" value="SAM-dependent_MTases_sf"/>
</dbReference>